<evidence type="ECO:0000313" key="13">
    <source>
        <dbReference type="EMBL" id="CEL56114.1"/>
    </source>
</evidence>
<dbReference type="Proteomes" id="UP000059188">
    <property type="component" value="Unassembled WGS sequence"/>
</dbReference>
<dbReference type="PANTHER" id="PTHR43326">
    <property type="entry name" value="METHIONYL-TRNA SYNTHETASE"/>
    <property type="match status" value="1"/>
</dbReference>
<gene>
    <name evidence="13" type="ORF">RSOLAG1IB_07567</name>
</gene>
<dbReference type="AlphaFoldDB" id="A0A0B7FGU4"/>
<evidence type="ECO:0000256" key="5">
    <source>
        <dbReference type="ARBA" id="ARBA00022840"/>
    </source>
</evidence>
<evidence type="ECO:0000256" key="8">
    <source>
        <dbReference type="ARBA" id="ARBA00030904"/>
    </source>
</evidence>
<evidence type="ECO:0000313" key="14">
    <source>
        <dbReference type="Proteomes" id="UP000059188"/>
    </source>
</evidence>
<accession>A0A0B7FGU4</accession>
<evidence type="ECO:0000256" key="10">
    <source>
        <dbReference type="ARBA" id="ARBA00068817"/>
    </source>
</evidence>
<dbReference type="GO" id="GO:0005524">
    <property type="term" value="F:ATP binding"/>
    <property type="evidence" value="ECO:0007669"/>
    <property type="project" value="UniProtKB-KW"/>
</dbReference>
<evidence type="ECO:0000256" key="9">
    <source>
        <dbReference type="ARBA" id="ARBA00047364"/>
    </source>
</evidence>
<feature type="domain" description="Methionyl/Leucyl tRNA synthetase" evidence="12">
    <location>
        <begin position="52"/>
        <end position="367"/>
    </location>
</feature>
<comment type="catalytic activity">
    <reaction evidence="9">
        <text>tRNA(Met) + L-methionine + ATP = L-methionyl-tRNA(Met) + AMP + diphosphate</text>
        <dbReference type="Rhea" id="RHEA:13481"/>
        <dbReference type="Rhea" id="RHEA-COMP:9667"/>
        <dbReference type="Rhea" id="RHEA-COMP:9698"/>
        <dbReference type="ChEBI" id="CHEBI:30616"/>
        <dbReference type="ChEBI" id="CHEBI:33019"/>
        <dbReference type="ChEBI" id="CHEBI:57844"/>
        <dbReference type="ChEBI" id="CHEBI:78442"/>
        <dbReference type="ChEBI" id="CHEBI:78530"/>
        <dbReference type="ChEBI" id="CHEBI:456215"/>
        <dbReference type="EC" id="6.1.1.10"/>
    </reaction>
</comment>
<sequence>MFPASKTGLARWAYISVQRRSVEYSIRHARTIALASLSTQAQVTTGWSLKPYFVTTPIFYPNADPHIGHLYSMVLADILARYSRLRHPLRQVVFSTGTDEHGLKIQQAAKEKEESPQELCDRLSSKFKVLASNSNISHTRFIRTTDDDHVLAVKRFWKRLVERGYIYKGTHSGWYSVSDECFYPESQVEKIRDSKTGSKYMVSKETGQRVEWSEEENYKFRLSNFRQPLIEWLQSNPQAICPEPYYRSVLDSLINDENATPDLSVSRPRSRLQWGIQVPGDQEHTIYVWLDALVNYLTVAGYPDNTTAWPADISVIGKDIVRFHAIYWPAFLLALDLPPPKTLLTHGHWTKDRQKMSKSRGNVADPFVAMGYNTDGTPKSRAVVEPEKNRGELDIGVDGVRWYMLRVGGTFETDSDWSHNQAQKHYQRELSGSLGNLLSRITAPKLLARLPEVDKALKPATVVKNIHPDDARLNWLLDRLPSLVEGYMDRLQIGRVPEAIVECLNEANRHITQLEPWLPTSTTEVVVRAHKYSVETLRIAGILLQPFIPTKADQLLTQLGVSYEDRGWKDTALWKGDPSVGRTSRVTQQLFPRLRNTV</sequence>
<dbReference type="InterPro" id="IPR009080">
    <property type="entry name" value="tRNAsynth_Ia_anticodon-bd"/>
</dbReference>
<evidence type="ECO:0000259" key="12">
    <source>
        <dbReference type="Pfam" id="PF09334"/>
    </source>
</evidence>
<dbReference type="NCBIfam" id="TIGR00398">
    <property type="entry name" value="metG"/>
    <property type="match status" value="1"/>
</dbReference>
<dbReference type="STRING" id="1108050.A0A0B7FGU4"/>
<dbReference type="PANTHER" id="PTHR43326:SF1">
    <property type="entry name" value="METHIONINE--TRNA LIGASE, MITOCHONDRIAL"/>
    <property type="match status" value="1"/>
</dbReference>
<keyword evidence="5 11" id="KW-0067">ATP-binding</keyword>
<evidence type="ECO:0000256" key="3">
    <source>
        <dbReference type="ARBA" id="ARBA00022598"/>
    </source>
</evidence>
<dbReference type="Gene3D" id="2.170.220.10">
    <property type="match status" value="1"/>
</dbReference>
<dbReference type="GO" id="GO:0004825">
    <property type="term" value="F:methionine-tRNA ligase activity"/>
    <property type="evidence" value="ECO:0007669"/>
    <property type="project" value="UniProtKB-EC"/>
</dbReference>
<keyword evidence="14" id="KW-1185">Reference proteome</keyword>
<dbReference type="SUPFAM" id="SSF47323">
    <property type="entry name" value="Anticodon-binding domain of a subclass of class I aminoacyl-tRNA synthetases"/>
    <property type="match status" value="1"/>
</dbReference>
<dbReference type="GO" id="GO:0006431">
    <property type="term" value="P:methionyl-tRNA aminoacylation"/>
    <property type="evidence" value="ECO:0007669"/>
    <property type="project" value="InterPro"/>
</dbReference>
<dbReference type="Gene3D" id="1.10.730.10">
    <property type="entry name" value="Isoleucyl-tRNA Synthetase, Domain 1"/>
    <property type="match status" value="1"/>
</dbReference>
<dbReference type="InterPro" id="IPR033911">
    <property type="entry name" value="MetRS_core"/>
</dbReference>
<dbReference type="FunFam" id="2.170.220.10:FF:000001">
    <property type="entry name" value="methionine--tRNA ligase, mitochondrial"/>
    <property type="match status" value="1"/>
</dbReference>
<dbReference type="InterPro" id="IPR001412">
    <property type="entry name" value="aa-tRNA-synth_I_CS"/>
</dbReference>
<dbReference type="Pfam" id="PF09334">
    <property type="entry name" value="tRNA-synt_1g"/>
    <property type="match status" value="1"/>
</dbReference>
<dbReference type="Gene3D" id="3.40.50.620">
    <property type="entry name" value="HUPs"/>
    <property type="match status" value="1"/>
</dbReference>
<evidence type="ECO:0000256" key="4">
    <source>
        <dbReference type="ARBA" id="ARBA00022741"/>
    </source>
</evidence>
<evidence type="ECO:0000256" key="1">
    <source>
        <dbReference type="ARBA" id="ARBA00005594"/>
    </source>
</evidence>
<dbReference type="InterPro" id="IPR023457">
    <property type="entry name" value="Met-tRNA_synth_2"/>
</dbReference>
<evidence type="ECO:0000256" key="2">
    <source>
        <dbReference type="ARBA" id="ARBA00012838"/>
    </source>
</evidence>
<evidence type="ECO:0000256" key="7">
    <source>
        <dbReference type="ARBA" id="ARBA00023146"/>
    </source>
</evidence>
<dbReference type="InterPro" id="IPR014758">
    <property type="entry name" value="Met-tRNA_synth"/>
</dbReference>
<dbReference type="PRINTS" id="PR01041">
    <property type="entry name" value="TRNASYNTHMET"/>
</dbReference>
<evidence type="ECO:0000256" key="6">
    <source>
        <dbReference type="ARBA" id="ARBA00022917"/>
    </source>
</evidence>
<dbReference type="PROSITE" id="PS00178">
    <property type="entry name" value="AA_TRNA_LIGASE_I"/>
    <property type="match status" value="1"/>
</dbReference>
<comment type="similarity">
    <text evidence="1 11">Belongs to the class-I aminoacyl-tRNA synthetase family.</text>
</comment>
<keyword evidence="4 11" id="KW-0547">Nucleotide-binding</keyword>
<dbReference type="InterPro" id="IPR014729">
    <property type="entry name" value="Rossmann-like_a/b/a_fold"/>
</dbReference>
<keyword evidence="6 11" id="KW-0648">Protein biosynthesis</keyword>
<keyword evidence="7 11" id="KW-0030">Aminoacyl-tRNA synthetase</keyword>
<proteinExistence type="inferred from homology"/>
<dbReference type="InterPro" id="IPR015413">
    <property type="entry name" value="Methionyl/Leucyl_tRNA_Synth"/>
</dbReference>
<keyword evidence="3 11" id="KW-0436">Ligase</keyword>
<name>A0A0B7FGU4_THACB</name>
<dbReference type="GO" id="GO:0005739">
    <property type="term" value="C:mitochondrion"/>
    <property type="evidence" value="ECO:0007669"/>
    <property type="project" value="UniProtKB-ARBA"/>
</dbReference>
<organism evidence="13 14">
    <name type="scientific">Thanatephorus cucumeris (strain AG1-IB / isolate 7/3/14)</name>
    <name type="common">Lettuce bottom rot fungus</name>
    <name type="synonym">Rhizoctonia solani</name>
    <dbReference type="NCBI Taxonomy" id="1108050"/>
    <lineage>
        <taxon>Eukaryota</taxon>
        <taxon>Fungi</taxon>
        <taxon>Dikarya</taxon>
        <taxon>Basidiomycota</taxon>
        <taxon>Agaricomycotina</taxon>
        <taxon>Agaricomycetes</taxon>
        <taxon>Cantharellales</taxon>
        <taxon>Ceratobasidiaceae</taxon>
        <taxon>Rhizoctonia</taxon>
        <taxon>Rhizoctonia solani AG-1</taxon>
    </lineage>
</organism>
<reference evidence="13 14" key="1">
    <citation type="submission" date="2014-11" db="EMBL/GenBank/DDBJ databases">
        <authorList>
            <person name="Wibberg Daniel"/>
        </authorList>
    </citation>
    <scope>NUCLEOTIDE SEQUENCE [LARGE SCALE GENOMIC DNA]</scope>
    <source>
        <strain evidence="13">Rhizoctonia solani AG1-IB 7/3/14</strain>
    </source>
</reference>
<dbReference type="CDD" id="cd00814">
    <property type="entry name" value="MetRS_core"/>
    <property type="match status" value="1"/>
</dbReference>
<evidence type="ECO:0000256" key="11">
    <source>
        <dbReference type="RuleBase" id="RU363039"/>
    </source>
</evidence>
<dbReference type="SUPFAM" id="SSF52374">
    <property type="entry name" value="Nucleotidylyl transferase"/>
    <property type="match status" value="1"/>
</dbReference>
<protein>
    <recommendedName>
        <fullName evidence="10">Probable methionine--tRNA ligase, mitochondrial</fullName>
        <ecNumber evidence="2">6.1.1.10</ecNumber>
    </recommendedName>
    <alternativeName>
        <fullName evidence="8">Methionyl-tRNA synthetase</fullName>
    </alternativeName>
</protein>
<dbReference type="EMBL" id="LN679119">
    <property type="protein sequence ID" value="CEL56114.1"/>
    <property type="molecule type" value="Genomic_DNA"/>
</dbReference>
<dbReference type="OrthoDB" id="24670at2759"/>
<dbReference type="EC" id="6.1.1.10" evidence="2"/>